<dbReference type="AlphaFoldDB" id="A0A382QTP3"/>
<reference evidence="1" key="1">
    <citation type="submission" date="2018-05" db="EMBL/GenBank/DDBJ databases">
        <authorList>
            <person name="Lanie J.A."/>
            <person name="Ng W.-L."/>
            <person name="Kazmierczak K.M."/>
            <person name="Andrzejewski T.M."/>
            <person name="Davidsen T.M."/>
            <person name="Wayne K.J."/>
            <person name="Tettelin H."/>
            <person name="Glass J.I."/>
            <person name="Rusch D."/>
            <person name="Podicherti R."/>
            <person name="Tsui H.-C.T."/>
            <person name="Winkler M.E."/>
        </authorList>
    </citation>
    <scope>NUCLEOTIDE SEQUENCE</scope>
</reference>
<proteinExistence type="predicted"/>
<gene>
    <name evidence="1" type="ORF">METZ01_LOCUS341079</name>
</gene>
<organism evidence="1">
    <name type="scientific">marine metagenome</name>
    <dbReference type="NCBI Taxonomy" id="408172"/>
    <lineage>
        <taxon>unclassified sequences</taxon>
        <taxon>metagenomes</taxon>
        <taxon>ecological metagenomes</taxon>
    </lineage>
</organism>
<dbReference type="EMBL" id="UINC01116465">
    <property type="protein sequence ID" value="SVC88225.1"/>
    <property type="molecule type" value="Genomic_DNA"/>
</dbReference>
<name>A0A382QTP3_9ZZZZ</name>
<protein>
    <submittedName>
        <fullName evidence="1">Uncharacterized protein</fullName>
    </submittedName>
</protein>
<accession>A0A382QTP3</accession>
<sequence>MIILKKPDTLFLTVAIFLFFFESM</sequence>
<feature type="non-terminal residue" evidence="1">
    <location>
        <position position="24"/>
    </location>
</feature>
<evidence type="ECO:0000313" key="1">
    <source>
        <dbReference type="EMBL" id="SVC88225.1"/>
    </source>
</evidence>